<dbReference type="InterPro" id="IPR032095">
    <property type="entry name" value="Sacchrp_dh-like_C"/>
</dbReference>
<dbReference type="GO" id="GO:0005737">
    <property type="term" value="C:cytoplasm"/>
    <property type="evidence" value="ECO:0007669"/>
    <property type="project" value="TreeGrafter"/>
</dbReference>
<dbReference type="Proteomes" id="UP000593567">
    <property type="component" value="Unassembled WGS sequence"/>
</dbReference>
<keyword evidence="4" id="KW-1185">Reference proteome</keyword>
<reference evidence="3" key="1">
    <citation type="submission" date="2020-06" db="EMBL/GenBank/DDBJ databases">
        <title>Draft genome of Bugula neritina, a colonial animal packing powerful symbionts and potential medicines.</title>
        <authorList>
            <person name="Rayko M."/>
        </authorList>
    </citation>
    <scope>NUCLEOTIDE SEQUENCE [LARGE SCALE GENOMIC DNA]</scope>
    <source>
        <strain evidence="3">Kwan_BN1</strain>
    </source>
</reference>
<dbReference type="PANTHER" id="PTHR11133:SF22">
    <property type="entry name" value="ALPHA-AMINOADIPIC SEMIALDEHYDE SYNTHASE, MITOCHONDRIAL"/>
    <property type="match status" value="1"/>
</dbReference>
<dbReference type="EMBL" id="VXIV02000074">
    <property type="protein sequence ID" value="KAF6041135.1"/>
    <property type="molecule type" value="Genomic_DNA"/>
</dbReference>
<comment type="caution">
    <text evidence="3">The sequence shown here is derived from an EMBL/GenBank/DDBJ whole genome shotgun (WGS) entry which is preliminary data.</text>
</comment>
<dbReference type="OrthoDB" id="10059875at2759"/>
<dbReference type="GO" id="GO:0004753">
    <property type="term" value="F:saccharopine dehydrogenase activity"/>
    <property type="evidence" value="ECO:0007669"/>
    <property type="project" value="TreeGrafter"/>
</dbReference>
<proteinExistence type="predicted"/>
<keyword evidence="1" id="KW-0560">Oxidoreductase</keyword>
<dbReference type="InterPro" id="IPR051168">
    <property type="entry name" value="AASS"/>
</dbReference>
<dbReference type="SUPFAM" id="SSF55347">
    <property type="entry name" value="Glyceraldehyde-3-phosphate dehydrogenase-like, C-terminal domain"/>
    <property type="match status" value="1"/>
</dbReference>
<protein>
    <submittedName>
        <fullName evidence="3">LKR</fullName>
    </submittedName>
</protein>
<dbReference type="Gene3D" id="3.40.50.720">
    <property type="entry name" value="NAD(P)-binding Rossmann-like Domain"/>
    <property type="match status" value="1"/>
</dbReference>
<sequence length="132" mass="15075">MLLGLLSDEEIDKKGTSIDTVSNYLNKKLAYGDKEYDMIIMRHDVGIRWPDGKRDMHHIDLVVYGDQDHEGGFSAMAKTVGYPTAIAAKMVLEGEIQRHGMVLPLTSDIYRPMIKRLQCKRIKSRVHVTHLH</sequence>
<dbReference type="Gene3D" id="3.30.360.10">
    <property type="entry name" value="Dihydrodipicolinate Reductase, domain 2"/>
    <property type="match status" value="1"/>
</dbReference>
<organism evidence="3 4">
    <name type="scientific">Bugula neritina</name>
    <name type="common">Brown bryozoan</name>
    <name type="synonym">Sertularia neritina</name>
    <dbReference type="NCBI Taxonomy" id="10212"/>
    <lineage>
        <taxon>Eukaryota</taxon>
        <taxon>Metazoa</taxon>
        <taxon>Spiralia</taxon>
        <taxon>Lophotrochozoa</taxon>
        <taxon>Bryozoa</taxon>
        <taxon>Gymnolaemata</taxon>
        <taxon>Cheilostomatida</taxon>
        <taxon>Flustrina</taxon>
        <taxon>Buguloidea</taxon>
        <taxon>Bugulidae</taxon>
        <taxon>Bugula</taxon>
    </lineage>
</organism>
<evidence type="ECO:0000313" key="3">
    <source>
        <dbReference type="EMBL" id="KAF6041135.1"/>
    </source>
</evidence>
<feature type="domain" description="Saccharopine dehydrogenase-like C-terminal" evidence="2">
    <location>
        <begin position="3"/>
        <end position="118"/>
    </location>
</feature>
<dbReference type="GO" id="GO:0019878">
    <property type="term" value="P:lysine biosynthetic process via aminoadipic acid"/>
    <property type="evidence" value="ECO:0007669"/>
    <property type="project" value="TreeGrafter"/>
</dbReference>
<evidence type="ECO:0000256" key="1">
    <source>
        <dbReference type="ARBA" id="ARBA00023002"/>
    </source>
</evidence>
<dbReference type="AlphaFoldDB" id="A0A7J7KSQ2"/>
<name>A0A7J7KSQ2_BUGNE</name>
<evidence type="ECO:0000313" key="4">
    <source>
        <dbReference type="Proteomes" id="UP000593567"/>
    </source>
</evidence>
<accession>A0A7J7KSQ2</accession>
<evidence type="ECO:0000259" key="2">
    <source>
        <dbReference type="Pfam" id="PF16653"/>
    </source>
</evidence>
<dbReference type="PANTHER" id="PTHR11133">
    <property type="entry name" value="SACCHAROPINE DEHYDROGENASE"/>
    <property type="match status" value="1"/>
</dbReference>
<gene>
    <name evidence="3" type="ORF">EB796_000559</name>
</gene>
<dbReference type="Pfam" id="PF16653">
    <property type="entry name" value="Sacchrp_dh_C"/>
    <property type="match status" value="1"/>
</dbReference>